<reference evidence="5" key="1">
    <citation type="journal article" date="2015" name="MBio">
        <title>Genome-resolved metagenomic analysis reveals roles for candidate phyla and other microbial community members in biogeochemical transformations in oil reservoirs.</title>
        <authorList>
            <person name="Hu P."/>
            <person name="Tom L."/>
            <person name="Singh A."/>
            <person name="Thomas B.C."/>
            <person name="Baker B.J."/>
            <person name="Piceno Y.M."/>
            <person name="Andersen G.L."/>
            <person name="Banfield J.F."/>
        </authorList>
    </citation>
    <scope>NUCLEOTIDE SEQUENCE [LARGE SCALE GENOMIC DNA]</scope>
    <source>
        <strain evidence="5">56_747</strain>
    </source>
</reference>
<name>A0A101FSH0_9EURY</name>
<evidence type="ECO:0000313" key="5">
    <source>
        <dbReference type="EMBL" id="KUK94550.1"/>
    </source>
</evidence>
<dbReference type="EMBL" id="LGHB01000048">
    <property type="protein sequence ID" value="KUK94550.1"/>
    <property type="molecule type" value="Genomic_DNA"/>
</dbReference>
<evidence type="ECO:0000256" key="1">
    <source>
        <dbReference type="ARBA" id="ARBA00006230"/>
    </source>
</evidence>
<dbReference type="InterPro" id="IPR011005">
    <property type="entry name" value="Dihydropteroate_synth-like_sf"/>
</dbReference>
<reference evidence="6 7" key="2">
    <citation type="journal article" date="2015" name="MBio">
        <title>Genome-Resolved Metagenomic Analysis Reveals Roles for Candidate Phyla and Other Microbial Community Members in Biogeochemical Transformations in Oil Reservoirs.</title>
        <authorList>
            <person name="Hu P."/>
            <person name="Tom L."/>
            <person name="Singh A."/>
            <person name="Thomas B.C."/>
            <person name="Baker B.J."/>
            <person name="Piceno Y.M."/>
            <person name="Andersen G.L."/>
            <person name="Banfield J.F."/>
        </authorList>
    </citation>
    <scope>NUCLEOTIDE SEQUENCE [LARGE SCALE GENOMIC DNA]</scope>
    <source>
        <strain evidence="4">57_489</strain>
    </source>
</reference>
<comment type="caution">
    <text evidence="4">The sequence shown here is derived from an EMBL/GenBank/DDBJ whole genome shotgun (WGS) entry which is preliminary data.</text>
</comment>
<proteinExistence type="inferred from homology"/>
<protein>
    <submittedName>
        <fullName evidence="4">Methyltetrahydromethanopterin S-methyltransferase, subunit H, putative</fullName>
    </submittedName>
</protein>
<evidence type="ECO:0000256" key="2">
    <source>
        <dbReference type="ARBA" id="ARBA00022603"/>
    </source>
</evidence>
<dbReference type="SUPFAM" id="SSF51717">
    <property type="entry name" value="Dihydropteroate synthetase-like"/>
    <property type="match status" value="1"/>
</dbReference>
<keyword evidence="2 4" id="KW-0489">Methyltransferase</keyword>
<organism evidence="4 7">
    <name type="scientific">Methanothrix harundinacea</name>
    <dbReference type="NCBI Taxonomy" id="301375"/>
    <lineage>
        <taxon>Archaea</taxon>
        <taxon>Methanobacteriati</taxon>
        <taxon>Methanobacteriota</taxon>
        <taxon>Stenosarchaea group</taxon>
        <taxon>Methanomicrobia</taxon>
        <taxon>Methanotrichales</taxon>
        <taxon>Methanotrichaceae</taxon>
        <taxon>Methanothrix</taxon>
    </lineage>
</organism>
<dbReference type="Proteomes" id="UP000053961">
    <property type="component" value="Unassembled WGS sequence"/>
</dbReference>
<evidence type="ECO:0000313" key="7">
    <source>
        <dbReference type="Proteomes" id="UP000057043"/>
    </source>
</evidence>
<comment type="similarity">
    <text evidence="1">Belongs to the MtrH family.</text>
</comment>
<dbReference type="PATRIC" id="fig|301375.6.peg.2253"/>
<dbReference type="AlphaFoldDB" id="A0A101FSH0"/>
<keyword evidence="3 4" id="KW-0808">Transferase</keyword>
<evidence type="ECO:0000313" key="4">
    <source>
        <dbReference type="EMBL" id="KUK43620.1"/>
    </source>
</evidence>
<dbReference type="NCBIfam" id="TIGR01114">
    <property type="entry name" value="mtrH"/>
    <property type="match status" value="1"/>
</dbReference>
<evidence type="ECO:0000313" key="6">
    <source>
        <dbReference type="Proteomes" id="UP000053961"/>
    </source>
</evidence>
<dbReference type="InterPro" id="IPR023467">
    <property type="entry name" value="MeTrfase_MtrH/MtxH"/>
</dbReference>
<sequence>MYRFAKDQSVVNVAGVKIGGQPGENPTALCGTIFYQGHKILEDEDEGTFDEKAAWDLIDRQTTLSEETGNPPVLHLYAKTPEAFGRYLDFVEGAWSGPIILDSADPETRIGMANLVSEIGYADRCIYNSISLGMTSREEEALAHSEIDSAILLAYNPADTTVEGTMKALDKGGAGRGAGLIETARGLGMKSLLIDPGVVPLGDGAGRSLRSTVLAKAKYGLPTGSGIHNAVSSWRWLRSKERDTRLTCDAASAGLEILAGGDYVLYGPIERAGEVFPVAAMTDILVSEAAKDLEVWPAAGHPIGRLI</sequence>
<dbReference type="PIRSF" id="PIRSF004960">
    <property type="entry name" value="MtrH_MtxH"/>
    <property type="match status" value="1"/>
</dbReference>
<dbReference type="GO" id="GO:0032259">
    <property type="term" value="P:methylation"/>
    <property type="evidence" value="ECO:0007669"/>
    <property type="project" value="UniProtKB-KW"/>
</dbReference>
<dbReference type="GO" id="GO:0006730">
    <property type="term" value="P:one-carbon metabolic process"/>
    <property type="evidence" value="ECO:0007669"/>
    <property type="project" value="InterPro"/>
</dbReference>
<gene>
    <name evidence="4" type="ORF">XD72_1995</name>
    <name evidence="5" type="ORF">XE07_2125</name>
</gene>
<accession>A0A101FSH0</accession>
<evidence type="ECO:0000256" key="3">
    <source>
        <dbReference type="ARBA" id="ARBA00022679"/>
    </source>
</evidence>
<dbReference type="InterPro" id="IPR028342">
    <property type="entry name" value="MtrH"/>
</dbReference>
<dbReference type="Pfam" id="PF02007">
    <property type="entry name" value="MtrH"/>
    <property type="match status" value="1"/>
</dbReference>
<dbReference type="Proteomes" id="UP000057043">
    <property type="component" value="Unassembled WGS sequence"/>
</dbReference>
<dbReference type="EMBL" id="LGFT01000059">
    <property type="protein sequence ID" value="KUK43620.1"/>
    <property type="molecule type" value="Genomic_DNA"/>
</dbReference>
<dbReference type="GO" id="GO:0008168">
    <property type="term" value="F:methyltransferase activity"/>
    <property type="evidence" value="ECO:0007669"/>
    <property type="project" value="UniProtKB-KW"/>
</dbReference>